<dbReference type="PROSITE" id="PS50035">
    <property type="entry name" value="PLD"/>
    <property type="match status" value="2"/>
</dbReference>
<evidence type="ECO:0000256" key="10">
    <source>
        <dbReference type="PIRNR" id="PIRNR036470"/>
    </source>
</evidence>
<evidence type="ECO:0000256" key="9">
    <source>
        <dbReference type="ARBA" id="ARBA00023098"/>
    </source>
</evidence>
<evidence type="ECO:0000259" key="12">
    <source>
        <dbReference type="PROSITE" id="PS50035"/>
    </source>
</evidence>
<dbReference type="PANTHER" id="PTHR18896">
    <property type="entry name" value="PHOSPHOLIPASE D"/>
    <property type="match status" value="1"/>
</dbReference>
<sequence length="819" mass="92462">MANYLVHGTLHVTIYEADGLVDVGRASGSAPRIIRKLVEGLEDSLRFGRDSSRLYATVDLGKTRVGRTRIIQREPVHPVWNEPFRIYAAHTVSDIVITIKNDNTVGATLVGRAKVPVTEVLSGRNIINWLSLSTDNGQPCKGGKARVCFSMRYYAAADDIQWGRGIGSPWYDGVPYTYFPQRRGCRVKLYQDAHMPNGWLPSIYLVERKEREPTRCWEDVYSMITDAHHLIYITGWSVYTEIRLIRDEDRIIAGSRNVTLGELLKRKADQGVKVNLLIWDDRSSVGAVKPVGMMNTHDEETLEYFQNTKVNCVLCPRNPDSGLSIIQAGRIGLMFTHHQKTIIVDAPLPAGDEDGPRRIVSMVGGLDLCDGRFDTPLHPLFSSLRDVNRDDFYQPCFKTGAIKFGGPREPWHDVHAQVEGEAAWDVLFNFEQRWRRQAGRADTKQRLLHIVNEPDIIPPCPVTAEDDPESWNVQVFRSIDNGAVNFPVDPEQAARCGLVSGKDNVIDRSIQDAYINAIRRARDFIYIENQYFLGSAFGWDDKRECGAFHLIPMELALKIISKIEAGERFAVYVVVPMWPEGEPEQMSVQFILDWQHKTMQMMYRMIAQALEAVGSNESPKDYLNFYCLGNRELVEEGDFQQVYKPPAGTNYQRAQDARRFMIYVHSKMMIVDDEYIIIGSANINERSMNGARDTEIAIGAYQPYRLAGVEGLPHGEIHGFRMSLWYEHLGRLDNCFLQPQSLDCVQLVNAIADECWAVFARKAPCHMPGHLLHYPVTINGDGEVTSLMDFFPDTSASVLGSPVGVKGMPLPPAFTILTT</sequence>
<dbReference type="Pfam" id="PF00168">
    <property type="entry name" value="C2"/>
    <property type="match status" value="1"/>
</dbReference>
<evidence type="ECO:0000256" key="7">
    <source>
        <dbReference type="ARBA" id="ARBA00022837"/>
    </source>
</evidence>
<dbReference type="EC" id="3.1.4.4" evidence="10"/>
<accession>A0ABD1Z927</accession>
<evidence type="ECO:0000259" key="11">
    <source>
        <dbReference type="PROSITE" id="PS50004"/>
    </source>
</evidence>
<feature type="domain" description="C2" evidence="11">
    <location>
        <begin position="1"/>
        <end position="130"/>
    </location>
</feature>
<comment type="similarity">
    <text evidence="3 10">Belongs to the phospholipase D family. C2-PLD subfamily.</text>
</comment>
<dbReference type="InterPro" id="IPR011402">
    <property type="entry name" value="PLipase_D_pln"/>
</dbReference>
<dbReference type="EMBL" id="JBHFFA010000002">
    <property type="protein sequence ID" value="KAL2644309.1"/>
    <property type="molecule type" value="Genomic_DNA"/>
</dbReference>
<dbReference type="PIRSF" id="PIRSF036470">
    <property type="entry name" value="PLD_plant"/>
    <property type="match status" value="1"/>
</dbReference>
<evidence type="ECO:0000256" key="1">
    <source>
        <dbReference type="ARBA" id="ARBA00000798"/>
    </source>
</evidence>
<dbReference type="Proteomes" id="UP001605036">
    <property type="component" value="Unassembled WGS sequence"/>
</dbReference>
<protein>
    <recommendedName>
        <fullName evidence="10">Phospholipase D</fullName>
        <ecNumber evidence="10">3.1.4.4</ecNumber>
    </recommendedName>
</protein>
<evidence type="ECO:0000313" key="13">
    <source>
        <dbReference type="EMBL" id="KAL2644309.1"/>
    </source>
</evidence>
<dbReference type="SMART" id="SM00155">
    <property type="entry name" value="PLDc"/>
    <property type="match status" value="2"/>
</dbReference>
<dbReference type="InterPro" id="IPR015679">
    <property type="entry name" value="PLipase_D_fam"/>
</dbReference>
<name>A0ABD1Z927_9MARC</name>
<dbReference type="Gene3D" id="3.30.870.10">
    <property type="entry name" value="Endonuclease Chain A"/>
    <property type="match status" value="2"/>
</dbReference>
<comment type="cofactor">
    <cofactor evidence="2 10">
        <name>Ca(2+)</name>
        <dbReference type="ChEBI" id="CHEBI:29108"/>
    </cofactor>
</comment>
<dbReference type="Pfam" id="PF12357">
    <property type="entry name" value="PLD_C"/>
    <property type="match status" value="1"/>
</dbReference>
<keyword evidence="14" id="KW-1185">Reference proteome</keyword>
<dbReference type="PANTHER" id="PTHR18896:SF115">
    <property type="entry name" value="PHOSPHOLIPASE D ALPHA 1"/>
    <property type="match status" value="1"/>
</dbReference>
<dbReference type="Gene3D" id="2.60.40.150">
    <property type="entry name" value="C2 domain"/>
    <property type="match status" value="1"/>
</dbReference>
<keyword evidence="9" id="KW-0443">Lipid metabolism</keyword>
<dbReference type="InterPro" id="IPR024632">
    <property type="entry name" value="PLipase_D_C"/>
</dbReference>
<keyword evidence="5" id="KW-0677">Repeat</keyword>
<dbReference type="SUPFAM" id="SSF49562">
    <property type="entry name" value="C2 domain (Calcium/lipid-binding domain, CaLB)"/>
    <property type="match status" value="1"/>
</dbReference>
<dbReference type="GO" id="GO:0046872">
    <property type="term" value="F:metal ion binding"/>
    <property type="evidence" value="ECO:0007669"/>
    <property type="project" value="UniProtKB-KW"/>
</dbReference>
<evidence type="ECO:0000256" key="3">
    <source>
        <dbReference type="ARBA" id="ARBA00010683"/>
    </source>
</evidence>
<dbReference type="InterPro" id="IPR035892">
    <property type="entry name" value="C2_domain_sf"/>
</dbReference>
<gene>
    <name evidence="13" type="ORF">R1flu_011896</name>
</gene>
<proteinExistence type="inferred from homology"/>
<dbReference type="SUPFAM" id="SSF56024">
    <property type="entry name" value="Phospholipase D/nuclease"/>
    <property type="match status" value="2"/>
</dbReference>
<dbReference type="GO" id="GO:0016042">
    <property type="term" value="P:lipid catabolic process"/>
    <property type="evidence" value="ECO:0007669"/>
    <property type="project" value="UniProtKB-KW"/>
</dbReference>
<evidence type="ECO:0000256" key="8">
    <source>
        <dbReference type="ARBA" id="ARBA00022963"/>
    </source>
</evidence>
<evidence type="ECO:0000256" key="6">
    <source>
        <dbReference type="ARBA" id="ARBA00022801"/>
    </source>
</evidence>
<dbReference type="SMART" id="SM00239">
    <property type="entry name" value="C2"/>
    <property type="match status" value="1"/>
</dbReference>
<keyword evidence="8 10" id="KW-0442">Lipid degradation</keyword>
<reference evidence="13 14" key="1">
    <citation type="submission" date="2024-09" db="EMBL/GenBank/DDBJ databases">
        <title>Chromosome-scale assembly of Riccia fluitans.</title>
        <authorList>
            <person name="Paukszto L."/>
            <person name="Sawicki J."/>
            <person name="Karawczyk K."/>
            <person name="Piernik-Szablinska J."/>
            <person name="Szczecinska M."/>
            <person name="Mazdziarz M."/>
        </authorList>
    </citation>
    <scope>NUCLEOTIDE SEQUENCE [LARGE SCALE GENOMIC DNA]</scope>
    <source>
        <strain evidence="13">Rf_01</strain>
        <tissue evidence="13">Aerial parts of the thallus</tissue>
    </source>
</reference>
<comment type="catalytic activity">
    <reaction evidence="1 10">
        <text>a 1,2-diacyl-sn-glycero-3-phosphocholine + H2O = a 1,2-diacyl-sn-glycero-3-phosphate + choline + H(+)</text>
        <dbReference type="Rhea" id="RHEA:14445"/>
        <dbReference type="ChEBI" id="CHEBI:15354"/>
        <dbReference type="ChEBI" id="CHEBI:15377"/>
        <dbReference type="ChEBI" id="CHEBI:15378"/>
        <dbReference type="ChEBI" id="CHEBI:57643"/>
        <dbReference type="ChEBI" id="CHEBI:58608"/>
        <dbReference type="EC" id="3.1.4.4"/>
    </reaction>
</comment>
<dbReference type="PROSITE" id="PS50004">
    <property type="entry name" value="C2"/>
    <property type="match status" value="1"/>
</dbReference>
<dbReference type="InterPro" id="IPR001736">
    <property type="entry name" value="PLipase_D/transphosphatidylase"/>
</dbReference>
<keyword evidence="7 10" id="KW-0106">Calcium</keyword>
<evidence type="ECO:0000256" key="4">
    <source>
        <dbReference type="ARBA" id="ARBA00022723"/>
    </source>
</evidence>
<keyword evidence="6 10" id="KW-0378">Hydrolase</keyword>
<comment type="caution">
    <text evidence="13">The sequence shown here is derived from an EMBL/GenBank/DDBJ whole genome shotgun (WGS) entry which is preliminary data.</text>
</comment>
<dbReference type="GO" id="GO:0004630">
    <property type="term" value="F:phospholipase D activity"/>
    <property type="evidence" value="ECO:0007669"/>
    <property type="project" value="UniProtKB-EC"/>
</dbReference>
<evidence type="ECO:0000313" key="14">
    <source>
        <dbReference type="Proteomes" id="UP001605036"/>
    </source>
</evidence>
<keyword evidence="4" id="KW-0479">Metal-binding</keyword>
<organism evidence="13 14">
    <name type="scientific">Riccia fluitans</name>
    <dbReference type="NCBI Taxonomy" id="41844"/>
    <lineage>
        <taxon>Eukaryota</taxon>
        <taxon>Viridiplantae</taxon>
        <taxon>Streptophyta</taxon>
        <taxon>Embryophyta</taxon>
        <taxon>Marchantiophyta</taxon>
        <taxon>Marchantiopsida</taxon>
        <taxon>Marchantiidae</taxon>
        <taxon>Marchantiales</taxon>
        <taxon>Ricciaceae</taxon>
        <taxon>Riccia</taxon>
    </lineage>
</organism>
<evidence type="ECO:0000256" key="2">
    <source>
        <dbReference type="ARBA" id="ARBA00001913"/>
    </source>
</evidence>
<dbReference type="AlphaFoldDB" id="A0ABD1Z927"/>
<feature type="domain" description="PLD phosphodiesterase" evidence="12">
    <location>
        <begin position="660"/>
        <end position="687"/>
    </location>
</feature>
<feature type="domain" description="PLD phosphodiesterase" evidence="12">
    <location>
        <begin position="333"/>
        <end position="372"/>
    </location>
</feature>
<dbReference type="CDD" id="cd04015">
    <property type="entry name" value="C2_plant_PLD"/>
    <property type="match status" value="1"/>
</dbReference>
<evidence type="ECO:0000256" key="5">
    <source>
        <dbReference type="ARBA" id="ARBA00022737"/>
    </source>
</evidence>
<dbReference type="InterPro" id="IPR000008">
    <property type="entry name" value="C2_dom"/>
</dbReference>
<dbReference type="Pfam" id="PF00614">
    <property type="entry name" value="PLDc"/>
    <property type="match status" value="1"/>
</dbReference>
<comment type="function">
    <text evidence="10">Hydrolyzes glycerol-phospholipids at the terminal phosphodiesteric bond.</text>
</comment>